<gene>
    <name evidence="2" type="ORF">HCN44_003368</name>
</gene>
<protein>
    <submittedName>
        <fullName evidence="2">Uncharacterized protein</fullName>
    </submittedName>
</protein>
<reference evidence="2 3" key="1">
    <citation type="submission" date="2020-08" db="EMBL/GenBank/DDBJ databases">
        <title>Aphidius gifuensis genome sequencing and assembly.</title>
        <authorList>
            <person name="Du Z."/>
        </authorList>
    </citation>
    <scope>NUCLEOTIDE SEQUENCE [LARGE SCALE GENOMIC DNA]</scope>
    <source>
        <strain evidence="2">YNYX2018</strain>
        <tissue evidence="2">Adults</tissue>
    </source>
</reference>
<evidence type="ECO:0000313" key="2">
    <source>
        <dbReference type="EMBL" id="KAF7994278.1"/>
    </source>
</evidence>
<accession>A0A835CUF6</accession>
<proteinExistence type="predicted"/>
<keyword evidence="3" id="KW-1185">Reference proteome</keyword>
<comment type="caution">
    <text evidence="2">The sequence shown here is derived from an EMBL/GenBank/DDBJ whole genome shotgun (WGS) entry which is preliminary data.</text>
</comment>
<evidence type="ECO:0000313" key="3">
    <source>
        <dbReference type="Proteomes" id="UP000639338"/>
    </source>
</evidence>
<dbReference type="AlphaFoldDB" id="A0A835CUF6"/>
<dbReference type="EMBL" id="JACMRX010000002">
    <property type="protein sequence ID" value="KAF7994278.1"/>
    <property type="molecule type" value="Genomic_DNA"/>
</dbReference>
<evidence type="ECO:0000256" key="1">
    <source>
        <dbReference type="SAM" id="MobiDB-lite"/>
    </source>
</evidence>
<feature type="region of interest" description="Disordered" evidence="1">
    <location>
        <begin position="1"/>
        <end position="23"/>
    </location>
</feature>
<dbReference type="Proteomes" id="UP000639338">
    <property type="component" value="Unassembled WGS sequence"/>
</dbReference>
<sequence length="343" mass="39119">MSLPLRTSNRTKKPKQNESTGIVGKSVDEDNVLEFKNFINDKSETTLNKILKQTVMEYENIEYFNMLLCLGRAHGNEGEAARLYAEEFPRHRHPDRYSEPFKDDEKADKNAKIDVVDADNYVGQSESVEHDEKTDNNNKIDVVGVCNSDGQHEPVKHNKKTDDDAKLMSLMLIIVVVSLNQTVTIQCDGYTNIKQEGIYNFIVTTPQPIFYDTFESGAVSQNAEFIAKELIKRIDNIGISKFKDIQVKHNGNSAETLKIPAKTRFCSTIICLDSILCNKQNHRELSICVEPDVEKAFTKNTRMDYPEELSTKSTKQIILDDDFWLTLIKTINLVKPITDWTTK</sequence>
<name>A0A835CUF6_APHGI</name>
<organism evidence="2 3">
    <name type="scientific">Aphidius gifuensis</name>
    <name type="common">Parasitoid wasp</name>
    <dbReference type="NCBI Taxonomy" id="684658"/>
    <lineage>
        <taxon>Eukaryota</taxon>
        <taxon>Metazoa</taxon>
        <taxon>Ecdysozoa</taxon>
        <taxon>Arthropoda</taxon>
        <taxon>Hexapoda</taxon>
        <taxon>Insecta</taxon>
        <taxon>Pterygota</taxon>
        <taxon>Neoptera</taxon>
        <taxon>Endopterygota</taxon>
        <taxon>Hymenoptera</taxon>
        <taxon>Apocrita</taxon>
        <taxon>Ichneumonoidea</taxon>
        <taxon>Braconidae</taxon>
        <taxon>Aphidiinae</taxon>
        <taxon>Aphidius</taxon>
    </lineage>
</organism>